<evidence type="ECO:0000256" key="2">
    <source>
        <dbReference type="SAM" id="MobiDB-lite"/>
    </source>
</evidence>
<organism evidence="3 4">
    <name type="scientific">SAR324 cluster bacterium</name>
    <dbReference type="NCBI Taxonomy" id="2024889"/>
    <lineage>
        <taxon>Bacteria</taxon>
        <taxon>Deltaproteobacteria</taxon>
        <taxon>SAR324 cluster</taxon>
    </lineage>
</organism>
<sequence>MALIRLLIAGRAHSCLLILFILFALSGCQFNSFRNLLPFSSEKESEMAAAKFQKIYIQNFSGQRFQVVRDIFLDTVEEQGQFTVTEILPNRFEKLVVLRVHVTDYSIWENEELVATAEEGVLSEEKSAEILMRRNVLIGARIALFEASTGKALFRQNISQPFQQIYIGTQAIQQRPTKQQEVQRIIRLLSSKILESISKGERQIPLELERGKGTGWIATYIYDEGNQRLLKGVNLAKTGDYEQAILIWRLILFGPEQGEEEENYLRTRASAFYNLGEVYDRKGDWWYAAKMFSKANRLQQKLKYAQSWGDSMHQYLALEEEKAILEQRKGEKRLRRINERELLRYTQPSTIDNLENNEDFLLKPRDLWPLEQRLKERQREEEDQLREEQPKGLQPTELEPLEPKS</sequence>
<evidence type="ECO:0000313" key="4">
    <source>
        <dbReference type="Proteomes" id="UP000218113"/>
    </source>
</evidence>
<dbReference type="PROSITE" id="PS51257">
    <property type="entry name" value="PROKAR_LIPOPROTEIN"/>
    <property type="match status" value="1"/>
</dbReference>
<dbReference type="InterPro" id="IPR019734">
    <property type="entry name" value="TPR_rpt"/>
</dbReference>
<accession>A0A2A4SRT9</accession>
<protein>
    <submittedName>
        <fullName evidence="3">Uncharacterized protein</fullName>
    </submittedName>
</protein>
<evidence type="ECO:0000256" key="1">
    <source>
        <dbReference type="PROSITE-ProRule" id="PRU00339"/>
    </source>
</evidence>
<feature type="repeat" description="TPR" evidence="1">
    <location>
        <begin position="269"/>
        <end position="302"/>
    </location>
</feature>
<dbReference type="AlphaFoldDB" id="A0A2A4SRT9"/>
<dbReference type="EMBL" id="NVSR01000131">
    <property type="protein sequence ID" value="PCI23968.1"/>
    <property type="molecule type" value="Genomic_DNA"/>
</dbReference>
<evidence type="ECO:0000313" key="3">
    <source>
        <dbReference type="EMBL" id="PCI23968.1"/>
    </source>
</evidence>
<gene>
    <name evidence="3" type="ORF">COB67_12145</name>
</gene>
<dbReference type="InterPro" id="IPR011990">
    <property type="entry name" value="TPR-like_helical_dom_sf"/>
</dbReference>
<dbReference type="SUPFAM" id="SSF48452">
    <property type="entry name" value="TPR-like"/>
    <property type="match status" value="1"/>
</dbReference>
<reference evidence="4" key="1">
    <citation type="submission" date="2017-08" db="EMBL/GenBank/DDBJ databases">
        <title>A dynamic microbial community with high functional redundancy inhabits the cold, oxic subseafloor aquifer.</title>
        <authorList>
            <person name="Tully B.J."/>
            <person name="Wheat C.G."/>
            <person name="Glazer B.T."/>
            <person name="Huber J.A."/>
        </authorList>
    </citation>
    <scope>NUCLEOTIDE SEQUENCE [LARGE SCALE GENOMIC DNA]</scope>
</reference>
<feature type="region of interest" description="Disordered" evidence="2">
    <location>
        <begin position="378"/>
        <end position="405"/>
    </location>
</feature>
<name>A0A2A4SRT9_9DELT</name>
<dbReference type="Gene3D" id="1.25.40.10">
    <property type="entry name" value="Tetratricopeptide repeat domain"/>
    <property type="match status" value="1"/>
</dbReference>
<dbReference type="PROSITE" id="PS50005">
    <property type="entry name" value="TPR"/>
    <property type="match status" value="1"/>
</dbReference>
<proteinExistence type="predicted"/>
<feature type="compositionally biased region" description="Basic and acidic residues" evidence="2">
    <location>
        <begin position="378"/>
        <end position="390"/>
    </location>
</feature>
<comment type="caution">
    <text evidence="3">The sequence shown here is derived from an EMBL/GenBank/DDBJ whole genome shotgun (WGS) entry which is preliminary data.</text>
</comment>
<keyword evidence="1" id="KW-0802">TPR repeat</keyword>
<dbReference type="Proteomes" id="UP000218113">
    <property type="component" value="Unassembled WGS sequence"/>
</dbReference>